<dbReference type="EMBL" id="CALYLO010000004">
    <property type="protein sequence ID" value="CAH8246295.1"/>
    <property type="molecule type" value="Genomic_DNA"/>
</dbReference>
<evidence type="ECO:0000313" key="2">
    <source>
        <dbReference type="EMBL" id="CAH8246295.1"/>
    </source>
</evidence>
<gene>
    <name evidence="2" type="ORF">WJ0W_003530</name>
</gene>
<dbReference type="SMART" id="SM00530">
    <property type="entry name" value="HTH_XRE"/>
    <property type="match status" value="1"/>
</dbReference>
<dbReference type="Gene3D" id="1.10.260.40">
    <property type="entry name" value="lambda repressor-like DNA-binding domains"/>
    <property type="match status" value="1"/>
</dbReference>
<comment type="caution">
    <text evidence="2">The sequence shown here is derived from an EMBL/GenBank/DDBJ whole genome shotgun (WGS) entry which is preliminary data.</text>
</comment>
<dbReference type="Pfam" id="PF01381">
    <property type="entry name" value="HTH_3"/>
    <property type="match status" value="1"/>
</dbReference>
<dbReference type="InterPro" id="IPR010982">
    <property type="entry name" value="Lambda_DNA-bd_dom_sf"/>
</dbReference>
<feature type="domain" description="HTH cro/C1-type" evidence="1">
    <location>
        <begin position="12"/>
        <end position="66"/>
    </location>
</feature>
<dbReference type="InterPro" id="IPR001387">
    <property type="entry name" value="Cro/C1-type_HTH"/>
</dbReference>
<dbReference type="CDD" id="cd00093">
    <property type="entry name" value="HTH_XRE"/>
    <property type="match status" value="1"/>
</dbReference>
<dbReference type="SUPFAM" id="SSF47413">
    <property type="entry name" value="lambda repressor-like DNA-binding domains"/>
    <property type="match status" value="1"/>
</dbReference>
<evidence type="ECO:0000259" key="1">
    <source>
        <dbReference type="PROSITE" id="PS50943"/>
    </source>
</evidence>
<proteinExistence type="predicted"/>
<dbReference type="PROSITE" id="PS50943">
    <property type="entry name" value="HTH_CROC1"/>
    <property type="match status" value="1"/>
</dbReference>
<keyword evidence="3" id="KW-1185">Reference proteome</keyword>
<reference evidence="2" key="1">
    <citation type="submission" date="2022-06" db="EMBL/GenBank/DDBJ databases">
        <authorList>
            <person name="Dietemann V."/>
            <person name="Ory F."/>
            <person name="Dainat B."/>
            <person name="Oberhansli S."/>
        </authorList>
    </citation>
    <scope>NUCLEOTIDE SEQUENCE</scope>
    <source>
        <strain evidence="2">Ena-SAMPLE-TAB-26-04-2022-14:26:32:270-5432</strain>
    </source>
</reference>
<accession>A0ABM9G3R5</accession>
<organism evidence="2 3">
    <name type="scientific">Paenibacillus melissococcoides</name>
    <dbReference type="NCBI Taxonomy" id="2912268"/>
    <lineage>
        <taxon>Bacteria</taxon>
        <taxon>Bacillati</taxon>
        <taxon>Bacillota</taxon>
        <taxon>Bacilli</taxon>
        <taxon>Bacillales</taxon>
        <taxon>Paenibacillaceae</taxon>
        <taxon>Paenibacillus</taxon>
    </lineage>
</organism>
<evidence type="ECO:0000313" key="3">
    <source>
        <dbReference type="Proteomes" id="UP001154322"/>
    </source>
</evidence>
<dbReference type="RefSeq" id="WP_213430873.1">
    <property type="nucleotide sequence ID" value="NZ_AP031286.1"/>
</dbReference>
<sequence length="83" mass="9737">MSAIPERMKDTLRSLRIKFGYSQEEAAALLNISKRTLQLWEKDSGNISYSKVEMIEHVYRTPRDHIFFGKESAFSEIMKRLVI</sequence>
<protein>
    <submittedName>
        <fullName evidence="2">Helix-turn-helix domain-containing protein</fullName>
    </submittedName>
</protein>
<name>A0ABM9G3R5_9BACL</name>
<dbReference type="Proteomes" id="UP001154322">
    <property type="component" value="Unassembled WGS sequence"/>
</dbReference>